<evidence type="ECO:0000313" key="4">
    <source>
        <dbReference type="EMBL" id="KAK0985182.1"/>
    </source>
</evidence>
<evidence type="ECO:0000256" key="2">
    <source>
        <dbReference type="SAM" id="SignalP"/>
    </source>
</evidence>
<reference evidence="3" key="1">
    <citation type="submission" date="2021-12" db="EMBL/GenBank/DDBJ databases">
        <title>Black yeast isolated from Biological Soil Crust.</title>
        <authorList>
            <person name="Kurbessoian T."/>
        </authorList>
    </citation>
    <scope>NUCLEOTIDE SEQUENCE</scope>
    <source>
        <strain evidence="3">CCFEE 5208</strain>
    </source>
</reference>
<proteinExistence type="predicted"/>
<gene>
    <name evidence="3" type="ORF">LTR82_011863</name>
    <name evidence="4" type="ORF">LTR91_010604</name>
</gene>
<sequence>MRSPSLWSILALATVRAIAIQTGTPSTTLAGLTASDIATASNSIPGIIHPVPQGASTSTPLLSALTTSVGSLTGVTILTPVSSATTETGVVSTQGIGAQTSVSISVSVLTTSVGSLAGITSLTPGSSATTDSATGTGLVAASASTSAAGTGSGSSSAIGASASASPSTSGAGSTGTAQQASASPSSSASAAAAAAKAAGREIRSQAVYVGFALMGLGVALAV</sequence>
<name>A0AAN6KIZ9_9PEZI</name>
<accession>A0AAN6KIZ9</accession>
<evidence type="ECO:0000313" key="5">
    <source>
        <dbReference type="Proteomes" id="UP001175353"/>
    </source>
</evidence>
<dbReference type="EMBL" id="JASUXU010000045">
    <property type="protein sequence ID" value="KAK0317262.1"/>
    <property type="molecule type" value="Genomic_DNA"/>
</dbReference>
<feature type="chain" id="PRO_5044710451" evidence="2">
    <location>
        <begin position="20"/>
        <end position="222"/>
    </location>
</feature>
<dbReference type="EMBL" id="JAUJLE010000093">
    <property type="protein sequence ID" value="KAK0985182.1"/>
    <property type="molecule type" value="Genomic_DNA"/>
</dbReference>
<keyword evidence="2" id="KW-0732">Signal</keyword>
<dbReference type="AlphaFoldDB" id="A0AAN6KIZ9"/>
<dbReference type="Proteomes" id="UP001168146">
    <property type="component" value="Unassembled WGS sequence"/>
</dbReference>
<comment type="caution">
    <text evidence="4">The sequence shown here is derived from an EMBL/GenBank/DDBJ whole genome shotgun (WGS) entry which is preliminary data.</text>
</comment>
<keyword evidence="5" id="KW-1185">Reference proteome</keyword>
<feature type="region of interest" description="Disordered" evidence="1">
    <location>
        <begin position="147"/>
        <end position="183"/>
    </location>
</feature>
<evidence type="ECO:0000313" key="3">
    <source>
        <dbReference type="EMBL" id="KAK0317262.1"/>
    </source>
</evidence>
<protein>
    <submittedName>
        <fullName evidence="4">Uncharacterized protein</fullName>
    </submittedName>
</protein>
<organism evidence="4 5">
    <name type="scientific">Friedmanniomyces endolithicus</name>
    <dbReference type="NCBI Taxonomy" id="329885"/>
    <lineage>
        <taxon>Eukaryota</taxon>
        <taxon>Fungi</taxon>
        <taxon>Dikarya</taxon>
        <taxon>Ascomycota</taxon>
        <taxon>Pezizomycotina</taxon>
        <taxon>Dothideomycetes</taxon>
        <taxon>Dothideomycetidae</taxon>
        <taxon>Mycosphaerellales</taxon>
        <taxon>Teratosphaeriaceae</taxon>
        <taxon>Friedmanniomyces</taxon>
    </lineage>
</organism>
<dbReference type="Proteomes" id="UP001175353">
    <property type="component" value="Unassembled WGS sequence"/>
</dbReference>
<evidence type="ECO:0000256" key="1">
    <source>
        <dbReference type="SAM" id="MobiDB-lite"/>
    </source>
</evidence>
<feature type="signal peptide" evidence="2">
    <location>
        <begin position="1"/>
        <end position="19"/>
    </location>
</feature>
<reference evidence="4" key="2">
    <citation type="submission" date="2023-06" db="EMBL/GenBank/DDBJ databases">
        <title>Black Yeasts Isolated from many extreme environments.</title>
        <authorList>
            <person name="Coleine C."/>
            <person name="Stajich J.E."/>
            <person name="Selbmann L."/>
        </authorList>
    </citation>
    <scope>NUCLEOTIDE SEQUENCE</scope>
    <source>
        <strain evidence="4">CCFEE 5200</strain>
    </source>
</reference>